<dbReference type="GeneID" id="112905217"/>
<feature type="domain" description="Ionotropic glutamate receptor C-terminal" evidence="10">
    <location>
        <begin position="130"/>
        <end position="399"/>
    </location>
</feature>
<evidence type="ECO:0000256" key="6">
    <source>
        <dbReference type="ARBA" id="ARBA00023136"/>
    </source>
</evidence>
<dbReference type="AlphaFoldDB" id="A0A7F5RAI4"/>
<keyword evidence="6 9" id="KW-0472">Membrane</keyword>
<dbReference type="Gene3D" id="1.10.287.70">
    <property type="match status" value="1"/>
</dbReference>
<evidence type="ECO:0000256" key="4">
    <source>
        <dbReference type="ARBA" id="ARBA00022692"/>
    </source>
</evidence>
<keyword evidence="4 9" id="KW-0812">Transmembrane</keyword>
<dbReference type="GO" id="GO:0050906">
    <property type="term" value="P:detection of stimulus involved in sensory perception"/>
    <property type="evidence" value="ECO:0007669"/>
    <property type="project" value="UniProtKB-ARBA"/>
</dbReference>
<dbReference type="PANTHER" id="PTHR42643:SF33">
    <property type="entry name" value="GLUTAMATE RECEPTOR 2-LIKE PROTEIN"/>
    <property type="match status" value="1"/>
</dbReference>
<evidence type="ECO:0000313" key="11">
    <source>
        <dbReference type="Proteomes" id="UP000192223"/>
    </source>
</evidence>
<dbReference type="KEGG" id="apln:112905217"/>
<sequence>MEEVITIGGVIFDPDTLEHMWDFRNTHLDVLTKSSYIIAHEITRVMNASIAYRMHYAWDYHGNRSEIDPLMQDFISGLTDISGTVIAGDTTRLHIVEYIGSTTPASVAFLLKEPPLSTVYNLYTLTFGTDVWIACGLLILLAFIPLQMIFGWEWVLTHPADTHDNRCQMITRSNLSDTTLFQVEMICQQGTNVVPKSISGRILVLILLIAFMFLYTSFSGNIVALLQSTSDSIQTLDDLLTSRIKLGAENLAYAKHYFSVEEEPLRKKIYNTKLAPKGQQNNFISMKKGIEKVRTEFYAFHCELTSATQIIRKTFREHERCGLKTIPFLSILAHNVIKKNSTFRDFFTVSIRKLGEFGIERRVARKMFASLPVCDKSSGIFVAVGISDCYFVFLLFGVGATISESHVQIAIARVD</sequence>
<dbReference type="InterPro" id="IPR001320">
    <property type="entry name" value="Iontro_rcpt_C"/>
</dbReference>
<dbReference type="OrthoDB" id="6117597at2759"/>
<dbReference type="GO" id="GO:0015276">
    <property type="term" value="F:ligand-gated monoatomic ion channel activity"/>
    <property type="evidence" value="ECO:0007669"/>
    <property type="project" value="InterPro"/>
</dbReference>
<evidence type="ECO:0000256" key="3">
    <source>
        <dbReference type="ARBA" id="ARBA00022475"/>
    </source>
</evidence>
<evidence type="ECO:0000256" key="1">
    <source>
        <dbReference type="ARBA" id="ARBA00004651"/>
    </source>
</evidence>
<evidence type="ECO:0000313" key="12">
    <source>
        <dbReference type="RefSeq" id="XP_025832973.1"/>
    </source>
</evidence>
<accession>A0A7F5RAI4</accession>
<organism evidence="11 12">
    <name type="scientific">Agrilus planipennis</name>
    <name type="common">Emerald ash borer</name>
    <name type="synonym">Agrilus marcopoli</name>
    <dbReference type="NCBI Taxonomy" id="224129"/>
    <lineage>
        <taxon>Eukaryota</taxon>
        <taxon>Metazoa</taxon>
        <taxon>Ecdysozoa</taxon>
        <taxon>Arthropoda</taxon>
        <taxon>Hexapoda</taxon>
        <taxon>Insecta</taxon>
        <taxon>Pterygota</taxon>
        <taxon>Neoptera</taxon>
        <taxon>Endopterygota</taxon>
        <taxon>Coleoptera</taxon>
        <taxon>Polyphaga</taxon>
        <taxon>Elateriformia</taxon>
        <taxon>Buprestoidea</taxon>
        <taxon>Buprestidae</taxon>
        <taxon>Agrilinae</taxon>
        <taxon>Agrilus</taxon>
    </lineage>
</organism>
<dbReference type="Pfam" id="PF00060">
    <property type="entry name" value="Lig_chan"/>
    <property type="match status" value="1"/>
</dbReference>
<keyword evidence="11" id="KW-1185">Reference proteome</keyword>
<keyword evidence="5 9" id="KW-1133">Transmembrane helix</keyword>
<dbReference type="InterPro" id="IPR052192">
    <property type="entry name" value="Insect_Ionotropic_Sensory_Rcpt"/>
</dbReference>
<dbReference type="PANTHER" id="PTHR42643">
    <property type="entry name" value="IONOTROPIC RECEPTOR 20A-RELATED"/>
    <property type="match status" value="1"/>
</dbReference>
<dbReference type="RefSeq" id="XP_025832973.1">
    <property type="nucleotide sequence ID" value="XM_025977188.1"/>
</dbReference>
<dbReference type="InParanoid" id="A0A7F5RAI4"/>
<comment type="similarity">
    <text evidence="2">Belongs to the glutamate-gated ion channel (TC 1.A.10.1) family.</text>
</comment>
<evidence type="ECO:0000256" key="8">
    <source>
        <dbReference type="ARBA" id="ARBA00023180"/>
    </source>
</evidence>
<proteinExistence type="inferred from homology"/>
<feature type="transmembrane region" description="Helical" evidence="9">
    <location>
        <begin position="202"/>
        <end position="226"/>
    </location>
</feature>
<dbReference type="Proteomes" id="UP000192223">
    <property type="component" value="Unplaced"/>
</dbReference>
<name>A0A7F5RAI4_AGRPL</name>
<protein>
    <submittedName>
        <fullName evidence="12">Glutamate receptor 1-like</fullName>
    </submittedName>
</protein>
<feature type="transmembrane region" description="Helical" evidence="9">
    <location>
        <begin position="131"/>
        <end position="150"/>
    </location>
</feature>
<gene>
    <name evidence="12" type="primary">LOC112905217</name>
</gene>
<keyword evidence="8" id="KW-0325">Glycoprotein</keyword>
<evidence type="ECO:0000256" key="9">
    <source>
        <dbReference type="SAM" id="Phobius"/>
    </source>
</evidence>
<evidence type="ECO:0000259" key="10">
    <source>
        <dbReference type="Pfam" id="PF00060"/>
    </source>
</evidence>
<evidence type="ECO:0000256" key="2">
    <source>
        <dbReference type="ARBA" id="ARBA00008685"/>
    </source>
</evidence>
<evidence type="ECO:0000256" key="5">
    <source>
        <dbReference type="ARBA" id="ARBA00022989"/>
    </source>
</evidence>
<keyword evidence="7" id="KW-0675">Receptor</keyword>
<keyword evidence="3" id="KW-1003">Cell membrane</keyword>
<evidence type="ECO:0000256" key="7">
    <source>
        <dbReference type="ARBA" id="ARBA00023170"/>
    </source>
</evidence>
<dbReference type="SUPFAM" id="SSF53850">
    <property type="entry name" value="Periplasmic binding protein-like II"/>
    <property type="match status" value="1"/>
</dbReference>
<comment type="subcellular location">
    <subcellularLocation>
        <location evidence="1">Cell membrane</location>
        <topology evidence="1">Multi-pass membrane protein</topology>
    </subcellularLocation>
</comment>
<dbReference type="GO" id="GO:0005886">
    <property type="term" value="C:plasma membrane"/>
    <property type="evidence" value="ECO:0007669"/>
    <property type="project" value="UniProtKB-SubCell"/>
</dbReference>
<reference evidence="12" key="1">
    <citation type="submission" date="2025-08" db="UniProtKB">
        <authorList>
            <consortium name="RefSeq"/>
        </authorList>
    </citation>
    <scope>IDENTIFICATION</scope>
    <source>
        <tissue evidence="12">Entire body</tissue>
    </source>
</reference>